<protein>
    <recommendedName>
        <fullName evidence="2">GYF domain-containing protein</fullName>
    </recommendedName>
</protein>
<reference evidence="3" key="1">
    <citation type="journal article" date="2023" name="bioRxiv">
        <title>Scaffold-level genome assemblies of two parasitoid biocontrol wasps reveal the parthenogenesis mechanism and an associated novel virus.</title>
        <authorList>
            <person name="Inwood S."/>
            <person name="Skelly J."/>
            <person name="Guhlin J."/>
            <person name="Harrop T."/>
            <person name="Goldson S."/>
            <person name="Dearden P."/>
        </authorList>
    </citation>
    <scope>NUCLEOTIDE SEQUENCE</scope>
    <source>
        <strain evidence="3">Lincoln</strain>
        <tissue evidence="3">Whole body</tissue>
    </source>
</reference>
<feature type="compositionally biased region" description="Acidic residues" evidence="1">
    <location>
        <begin position="32"/>
        <end position="42"/>
    </location>
</feature>
<dbReference type="Pfam" id="PF02213">
    <property type="entry name" value="GYF"/>
    <property type="match status" value="1"/>
</dbReference>
<gene>
    <name evidence="3" type="ORF">PV327_010705</name>
</gene>
<accession>A0AA39C7Z9</accession>
<feature type="compositionally biased region" description="Basic and acidic residues" evidence="1">
    <location>
        <begin position="1"/>
        <end position="26"/>
    </location>
</feature>
<feature type="region of interest" description="Disordered" evidence="1">
    <location>
        <begin position="264"/>
        <end position="288"/>
    </location>
</feature>
<dbReference type="InterPro" id="IPR003169">
    <property type="entry name" value="GYF"/>
</dbReference>
<dbReference type="SUPFAM" id="SSF55277">
    <property type="entry name" value="GYF domain"/>
    <property type="match status" value="1"/>
</dbReference>
<reference evidence="3" key="2">
    <citation type="submission" date="2023-03" db="EMBL/GenBank/DDBJ databases">
        <authorList>
            <person name="Inwood S.N."/>
            <person name="Skelly J.G."/>
            <person name="Guhlin J."/>
            <person name="Harrop T.W.R."/>
            <person name="Goldson S.G."/>
            <person name="Dearden P.K."/>
        </authorList>
    </citation>
    <scope>NUCLEOTIDE SEQUENCE</scope>
    <source>
        <strain evidence="3">Lincoln</strain>
        <tissue evidence="3">Whole body</tissue>
    </source>
</reference>
<dbReference type="PANTHER" id="PTHR13138">
    <property type="entry name" value="PROTEIN LIN1"/>
    <property type="match status" value="1"/>
</dbReference>
<dbReference type="EMBL" id="JAQQBR010001836">
    <property type="protein sequence ID" value="KAK0159609.1"/>
    <property type="molecule type" value="Genomic_DNA"/>
</dbReference>
<dbReference type="PANTHER" id="PTHR13138:SF3">
    <property type="entry name" value="CD2 ANTIGEN CYTOPLASMIC TAIL-BINDING PROTEIN 2"/>
    <property type="match status" value="1"/>
</dbReference>
<dbReference type="Gene3D" id="3.30.1490.40">
    <property type="match status" value="1"/>
</dbReference>
<dbReference type="FunFam" id="3.30.1490.40:FF:000005">
    <property type="entry name" value="CD2 antigen cytoplasmic tail-binding protein 2"/>
    <property type="match status" value="1"/>
</dbReference>
<dbReference type="AlphaFoldDB" id="A0AA39C7Z9"/>
<dbReference type="InterPro" id="IPR035445">
    <property type="entry name" value="GYF-like_dom_sf"/>
</dbReference>
<dbReference type="PROSITE" id="PS50829">
    <property type="entry name" value="GYF"/>
    <property type="match status" value="1"/>
</dbReference>
<dbReference type="GO" id="GO:0005682">
    <property type="term" value="C:U5 snRNP"/>
    <property type="evidence" value="ECO:0007669"/>
    <property type="project" value="InterPro"/>
</dbReference>
<feature type="domain" description="GYF" evidence="2">
    <location>
        <begin position="296"/>
        <end position="349"/>
    </location>
</feature>
<evidence type="ECO:0000313" key="4">
    <source>
        <dbReference type="Proteomes" id="UP001168972"/>
    </source>
</evidence>
<feature type="region of interest" description="Disordered" evidence="1">
    <location>
        <begin position="1"/>
        <end position="44"/>
    </location>
</feature>
<dbReference type="SMART" id="SM00444">
    <property type="entry name" value="GYF"/>
    <property type="match status" value="1"/>
</dbReference>
<feature type="compositionally biased region" description="Basic and acidic residues" evidence="1">
    <location>
        <begin position="118"/>
        <end position="131"/>
    </location>
</feature>
<evidence type="ECO:0000313" key="3">
    <source>
        <dbReference type="EMBL" id="KAK0159609.1"/>
    </source>
</evidence>
<keyword evidence="4" id="KW-1185">Reference proteome</keyword>
<evidence type="ECO:0000256" key="1">
    <source>
        <dbReference type="SAM" id="MobiDB-lite"/>
    </source>
</evidence>
<feature type="region of interest" description="Disordered" evidence="1">
    <location>
        <begin position="116"/>
        <end position="140"/>
    </location>
</feature>
<sequence>MLKRKYDDVLSDEKTWSSHQATRDSVVKNSLDSEEEDDEANEDNYNIMHEDDIEGVEDGPVSSETNVGFTAFNMKEELEEGHFDKEGHYLWNKDKEIRDNWLDNIDWVKVKPKTGVANKDEKMEGEEKGLGESDSEDDADLPFDATQLYKSILEYLQPGETVSKALCRLGKGKKPISSAERWKRKKAGLSEIDENSEKIMKLTELANELLTRTGNMDIYQESYDLIKKKINLSGKQSHPSKQEAELDMYSDDFDLKEKNKLDIDDKYPASTSSQVDKNDEVNSIDDDNTKAPDIEVVTWELKWSENDNAEISGPHTTEQMQAWSSEGYFKKGAWVRRTGQEGRFYSALRVDFELYI</sequence>
<organism evidence="3 4">
    <name type="scientific">Microctonus hyperodae</name>
    <name type="common">Parasitoid wasp</name>
    <dbReference type="NCBI Taxonomy" id="165561"/>
    <lineage>
        <taxon>Eukaryota</taxon>
        <taxon>Metazoa</taxon>
        <taxon>Ecdysozoa</taxon>
        <taxon>Arthropoda</taxon>
        <taxon>Hexapoda</taxon>
        <taxon>Insecta</taxon>
        <taxon>Pterygota</taxon>
        <taxon>Neoptera</taxon>
        <taxon>Endopterygota</taxon>
        <taxon>Hymenoptera</taxon>
        <taxon>Apocrita</taxon>
        <taxon>Ichneumonoidea</taxon>
        <taxon>Braconidae</taxon>
        <taxon>Euphorinae</taxon>
        <taxon>Microctonus</taxon>
    </lineage>
</organism>
<dbReference type="InterPro" id="IPR039905">
    <property type="entry name" value="CD2BP2/Lin1"/>
</dbReference>
<comment type="caution">
    <text evidence="3">The sequence shown here is derived from an EMBL/GenBank/DDBJ whole genome shotgun (WGS) entry which is preliminary data.</text>
</comment>
<proteinExistence type="predicted"/>
<dbReference type="Proteomes" id="UP001168972">
    <property type="component" value="Unassembled WGS sequence"/>
</dbReference>
<name>A0AA39C7Z9_MICHY</name>
<evidence type="ECO:0000259" key="2">
    <source>
        <dbReference type="PROSITE" id="PS50829"/>
    </source>
</evidence>